<dbReference type="OrthoDB" id="3540820at2"/>
<dbReference type="InterPro" id="IPR046261">
    <property type="entry name" value="DUF6294"/>
</dbReference>
<dbReference type="RefSeq" id="WP_093951086.1">
    <property type="nucleotide sequence ID" value="NZ_NMUL01000034.1"/>
</dbReference>
<accession>A0A229SW25</accession>
<proteinExistence type="predicted"/>
<reference evidence="3" key="1">
    <citation type="submission" date="2017-07" db="EMBL/GenBank/DDBJ databases">
        <title>Comparative genome mining reveals phylogenetic distribution patterns of secondary metabolites in Amycolatopsis.</title>
        <authorList>
            <person name="Adamek M."/>
            <person name="Alanjary M."/>
            <person name="Sales-Ortells H."/>
            <person name="Goodfellow M."/>
            <person name="Bull A.T."/>
            <person name="Kalinowski J."/>
            <person name="Ziemert N."/>
        </authorList>
    </citation>
    <scope>NUCLEOTIDE SEQUENCE [LARGE SCALE GENOMIC DNA]</scope>
    <source>
        <strain evidence="3">H5</strain>
    </source>
</reference>
<keyword evidence="3" id="KW-1185">Reference proteome</keyword>
<comment type="caution">
    <text evidence="2">The sequence shown here is derived from an EMBL/GenBank/DDBJ whole genome shotgun (WGS) entry which is preliminary data.</text>
</comment>
<protein>
    <recommendedName>
        <fullName evidence="1">DUF6294 domain-containing protein</fullName>
    </recommendedName>
</protein>
<dbReference type="Pfam" id="PF19811">
    <property type="entry name" value="DUF6294"/>
    <property type="match status" value="1"/>
</dbReference>
<sequence>MDPSVIVQTANASAQRITGWTPWEFTWGTIRKGNATMPAGAKWTLFPDGTAAFDATVTSREDHDVWVVRQVDLHDATGAILGSLTTEHPVDGDWRKFVRTMPSSSEDYRFRAWATFDVALWEHIAYLKMYSSC</sequence>
<dbReference type="EMBL" id="NMUL01000034">
    <property type="protein sequence ID" value="OXM63275.1"/>
    <property type="molecule type" value="Genomic_DNA"/>
</dbReference>
<evidence type="ECO:0000259" key="1">
    <source>
        <dbReference type="Pfam" id="PF19811"/>
    </source>
</evidence>
<gene>
    <name evidence="2" type="ORF">CF165_30710</name>
</gene>
<name>A0A229SW25_9PSEU</name>
<evidence type="ECO:0000313" key="2">
    <source>
        <dbReference type="EMBL" id="OXM63275.1"/>
    </source>
</evidence>
<organism evidence="2 3">
    <name type="scientific">Amycolatopsis vastitatis</name>
    <dbReference type="NCBI Taxonomy" id="1905142"/>
    <lineage>
        <taxon>Bacteria</taxon>
        <taxon>Bacillati</taxon>
        <taxon>Actinomycetota</taxon>
        <taxon>Actinomycetes</taxon>
        <taxon>Pseudonocardiales</taxon>
        <taxon>Pseudonocardiaceae</taxon>
        <taxon>Amycolatopsis</taxon>
    </lineage>
</organism>
<dbReference type="Proteomes" id="UP000215199">
    <property type="component" value="Unassembled WGS sequence"/>
</dbReference>
<evidence type="ECO:0000313" key="3">
    <source>
        <dbReference type="Proteomes" id="UP000215199"/>
    </source>
</evidence>
<feature type="domain" description="DUF6294" evidence="1">
    <location>
        <begin position="42"/>
        <end position="133"/>
    </location>
</feature>
<dbReference type="AlphaFoldDB" id="A0A229SW25"/>